<name>S2DJL3_INDAL</name>
<evidence type="ECO:0000313" key="8">
    <source>
        <dbReference type="Proteomes" id="UP000006073"/>
    </source>
</evidence>
<dbReference type="STRING" id="1189612.A33Q_0652"/>
<dbReference type="EMBL" id="ALWO02000014">
    <property type="protein sequence ID" value="EOZ99274.1"/>
    <property type="molecule type" value="Genomic_DNA"/>
</dbReference>
<proteinExistence type="predicted"/>
<keyword evidence="3 5" id="KW-1133">Transmembrane helix</keyword>
<dbReference type="AlphaFoldDB" id="S2DJL3"/>
<feature type="transmembrane region" description="Helical" evidence="5">
    <location>
        <begin position="55"/>
        <end position="73"/>
    </location>
</feature>
<feature type="domain" description="NfeD-like C-terminal" evidence="6">
    <location>
        <begin position="101"/>
        <end position="152"/>
    </location>
</feature>
<keyword evidence="2 5" id="KW-0812">Transmembrane</keyword>
<comment type="subcellular location">
    <subcellularLocation>
        <location evidence="1">Membrane</location>
        <topology evidence="1">Multi-pass membrane protein</topology>
    </subcellularLocation>
</comment>
<dbReference type="GO" id="GO:0005886">
    <property type="term" value="C:plasma membrane"/>
    <property type="evidence" value="ECO:0007669"/>
    <property type="project" value="TreeGrafter"/>
</dbReference>
<reference evidence="7 8" key="1">
    <citation type="journal article" date="2013" name="Genome Announc.">
        <title>Draft Genome Sequence of Indibacter alkaliphilus Strain LW1T, Isolated from Lonar Lake, a Haloalkaline Lake in the Buldana District of Maharashtra, India.</title>
        <authorList>
            <person name="Singh A."/>
            <person name="Kumar Jangir P."/>
            <person name="Sharma R."/>
            <person name="Singh A."/>
            <person name="Kumar Pinnaka A."/>
            <person name="Shivaji S."/>
        </authorList>
    </citation>
    <scope>NUCLEOTIDE SEQUENCE [LARGE SCALE GENOMIC DNA]</scope>
    <source>
        <strain evidence="8">CCUG 57479 / KCTC 22604 / LW1</strain>
    </source>
</reference>
<feature type="transmembrane region" description="Helical" evidence="5">
    <location>
        <begin position="6"/>
        <end position="23"/>
    </location>
</feature>
<organism evidence="7 8">
    <name type="scientific">Indibacter alkaliphilus (strain CCUG 57479 / KCTC 22604 / LW1)</name>
    <dbReference type="NCBI Taxonomy" id="1189612"/>
    <lineage>
        <taxon>Bacteria</taxon>
        <taxon>Pseudomonadati</taxon>
        <taxon>Bacteroidota</taxon>
        <taxon>Cytophagia</taxon>
        <taxon>Cytophagales</taxon>
        <taxon>Cyclobacteriaceae</taxon>
    </lineage>
</organism>
<keyword evidence="4 5" id="KW-0472">Membrane</keyword>
<gene>
    <name evidence="7" type="ORF">A33Q_0652</name>
</gene>
<accession>S2DJL3</accession>
<dbReference type="eggNOG" id="COG1030">
    <property type="taxonomic scope" value="Bacteria"/>
</dbReference>
<comment type="caution">
    <text evidence="7">The sequence shown here is derived from an EMBL/GenBank/DDBJ whole genome shotgun (WGS) entry which is preliminary data.</text>
</comment>
<sequence>MAWFILISLILIGVVLLITEIIFVPGTTLIGILGLVFSGVGVYYGFVAFGNESGWIILSLTLLINFALLIYGFRSGIWTKFALKESITSRSFDDRLLGLEIGQQGKAVSDIKPFGKVEFGENIYEVKSDSGFIRVGTMVFISKLEDNKIIVKS</sequence>
<dbReference type="Proteomes" id="UP000006073">
    <property type="component" value="Unassembled WGS sequence"/>
</dbReference>
<keyword evidence="8" id="KW-1185">Reference proteome</keyword>
<protein>
    <recommendedName>
        <fullName evidence="6">NfeD-like C-terminal domain-containing protein</fullName>
    </recommendedName>
</protein>
<evidence type="ECO:0000256" key="4">
    <source>
        <dbReference type="ARBA" id="ARBA00023136"/>
    </source>
</evidence>
<dbReference type="InterPro" id="IPR002810">
    <property type="entry name" value="NfeD-like_C"/>
</dbReference>
<dbReference type="Pfam" id="PF01957">
    <property type="entry name" value="NfeD"/>
    <property type="match status" value="1"/>
</dbReference>
<dbReference type="InterPro" id="IPR012340">
    <property type="entry name" value="NA-bd_OB-fold"/>
</dbReference>
<evidence type="ECO:0000256" key="5">
    <source>
        <dbReference type="SAM" id="Phobius"/>
    </source>
</evidence>
<evidence type="ECO:0000259" key="6">
    <source>
        <dbReference type="Pfam" id="PF01957"/>
    </source>
</evidence>
<dbReference type="PANTHER" id="PTHR33507:SF3">
    <property type="entry name" value="INNER MEMBRANE PROTEIN YBBJ"/>
    <property type="match status" value="1"/>
</dbReference>
<evidence type="ECO:0000256" key="2">
    <source>
        <dbReference type="ARBA" id="ARBA00022692"/>
    </source>
</evidence>
<dbReference type="RefSeq" id="WP_009034784.1">
    <property type="nucleotide sequence ID" value="NZ_ALWO02000014.1"/>
</dbReference>
<evidence type="ECO:0000256" key="1">
    <source>
        <dbReference type="ARBA" id="ARBA00004141"/>
    </source>
</evidence>
<feature type="transmembrane region" description="Helical" evidence="5">
    <location>
        <begin position="30"/>
        <end position="49"/>
    </location>
</feature>
<dbReference type="InterPro" id="IPR052165">
    <property type="entry name" value="Membrane_assoc_protease"/>
</dbReference>
<dbReference type="Gene3D" id="2.40.50.140">
    <property type="entry name" value="Nucleic acid-binding proteins"/>
    <property type="match status" value="1"/>
</dbReference>
<dbReference type="PANTHER" id="PTHR33507">
    <property type="entry name" value="INNER MEMBRANE PROTEIN YBBJ"/>
    <property type="match status" value="1"/>
</dbReference>
<evidence type="ECO:0000256" key="3">
    <source>
        <dbReference type="ARBA" id="ARBA00022989"/>
    </source>
</evidence>
<evidence type="ECO:0000313" key="7">
    <source>
        <dbReference type="EMBL" id="EOZ99274.1"/>
    </source>
</evidence>
<dbReference type="OrthoDB" id="1120520at2"/>